<evidence type="ECO:0008006" key="4">
    <source>
        <dbReference type="Google" id="ProtNLM"/>
    </source>
</evidence>
<dbReference type="Proteomes" id="UP000673375">
    <property type="component" value="Unassembled WGS sequence"/>
</dbReference>
<comment type="caution">
    <text evidence="2">The sequence shown here is derived from an EMBL/GenBank/DDBJ whole genome shotgun (WGS) entry which is preliminary data.</text>
</comment>
<gene>
    <name evidence="2" type="ORF">I6N96_10110</name>
</gene>
<evidence type="ECO:0000256" key="1">
    <source>
        <dbReference type="SAM" id="SignalP"/>
    </source>
</evidence>
<dbReference type="RefSeq" id="WP_209557431.1">
    <property type="nucleotide sequence ID" value="NZ_JAEDXU010000004.1"/>
</dbReference>
<protein>
    <recommendedName>
        <fullName evidence="4">WxL domain-containing protein</fullName>
    </recommendedName>
</protein>
<evidence type="ECO:0000313" key="2">
    <source>
        <dbReference type="EMBL" id="MBP1046642.1"/>
    </source>
</evidence>
<accession>A0ABS4CL10</accession>
<feature type="chain" id="PRO_5047447771" description="WxL domain-containing protein" evidence="1">
    <location>
        <begin position="25"/>
        <end position="264"/>
    </location>
</feature>
<sequence>MQKRLIALGVCFSGIVLFPTLGFAESAEQNLDAVVETGGFGIRPSGSPLLTFDLGKWGENTEGYVNPTVVIDSISAPDQKSSTFLPNPYDGSNPVIDPEPWFDEKDYMIRIYNYESAASDFKVTLSRTAFTNTVTGKEIAGEYLYFGDFHDSIDFKGVNRTRTLGEANKYWLAESAEISAGASTLIADYRGDAALGEHWLSPFNVPGTDANGYRPFDDSVSMPGEEKKSYKESNISLAINNDTVIPSDGSYTTTLVWTIEKTPN</sequence>
<dbReference type="EMBL" id="JAEDXU010000004">
    <property type="protein sequence ID" value="MBP1046642.1"/>
    <property type="molecule type" value="Genomic_DNA"/>
</dbReference>
<name>A0ABS4CL10_9ENTE</name>
<keyword evidence="1" id="KW-0732">Signal</keyword>
<feature type="signal peptide" evidence="1">
    <location>
        <begin position="1"/>
        <end position="24"/>
    </location>
</feature>
<reference evidence="2 3" key="1">
    <citation type="submission" date="2020-12" db="EMBL/GenBank/DDBJ databases">
        <title>Vagococcus allomyrinae sp. nov. and Enterococcus lavae sp. nov., isolated from the larvae of Allomyrina dichotoma.</title>
        <authorList>
            <person name="Lee S.D."/>
        </authorList>
    </citation>
    <scope>NUCLEOTIDE SEQUENCE [LARGE SCALE GENOMIC DNA]</scope>
    <source>
        <strain evidence="2 3">BWM-S5</strain>
    </source>
</reference>
<organism evidence="2 3">
    <name type="scientific">Enterococcus larvae</name>
    <dbReference type="NCBI Taxonomy" id="2794352"/>
    <lineage>
        <taxon>Bacteria</taxon>
        <taxon>Bacillati</taxon>
        <taxon>Bacillota</taxon>
        <taxon>Bacilli</taxon>
        <taxon>Lactobacillales</taxon>
        <taxon>Enterococcaceae</taxon>
        <taxon>Enterococcus</taxon>
    </lineage>
</organism>
<proteinExistence type="predicted"/>
<keyword evidence="3" id="KW-1185">Reference proteome</keyword>
<evidence type="ECO:0000313" key="3">
    <source>
        <dbReference type="Proteomes" id="UP000673375"/>
    </source>
</evidence>